<dbReference type="InterPro" id="IPR001054">
    <property type="entry name" value="A/G_cyclase"/>
</dbReference>
<dbReference type="Gene3D" id="3.30.70.1230">
    <property type="entry name" value="Nucleotide cyclase"/>
    <property type="match status" value="1"/>
</dbReference>
<dbReference type="GO" id="GO:0035556">
    <property type="term" value="P:intracellular signal transduction"/>
    <property type="evidence" value="ECO:0007669"/>
    <property type="project" value="InterPro"/>
</dbReference>
<dbReference type="InterPro" id="IPR050697">
    <property type="entry name" value="Adenylyl/Guanylyl_Cyclase_3/4"/>
</dbReference>
<accession>A0A842IA35</accession>
<dbReference type="EMBL" id="JACLQD010000004">
    <property type="protein sequence ID" value="MBC2836912.1"/>
    <property type="molecule type" value="Genomic_DNA"/>
</dbReference>
<dbReference type="PANTHER" id="PTHR43081">
    <property type="entry name" value="ADENYLATE CYCLASE, TERMINAL-DIFFERENTIATION SPECIFIC-RELATED"/>
    <property type="match status" value="1"/>
</dbReference>
<dbReference type="GO" id="GO:0009190">
    <property type="term" value="P:cyclic nucleotide biosynthetic process"/>
    <property type="evidence" value="ECO:0007669"/>
    <property type="project" value="InterPro"/>
</dbReference>
<gene>
    <name evidence="2" type="ORF">H7F16_15440</name>
</gene>
<feature type="domain" description="Guanylate cyclase" evidence="1">
    <location>
        <begin position="90"/>
        <end position="217"/>
    </location>
</feature>
<evidence type="ECO:0000313" key="2">
    <source>
        <dbReference type="EMBL" id="MBC2836912.1"/>
    </source>
</evidence>
<reference evidence="2 3" key="1">
    <citation type="journal article" date="2017" name="Int. J. Syst. Evol. Microbiol.">
        <title>Gemmobacter straminiformis sp. nov., isolated from an artificial fountain.</title>
        <authorList>
            <person name="Kang J.Y."/>
            <person name="Kim M.J."/>
            <person name="Chun J."/>
            <person name="Son K.P."/>
            <person name="Jahng K.Y."/>
        </authorList>
    </citation>
    <scope>NUCLEOTIDE SEQUENCE [LARGE SCALE GENOMIC DNA]</scope>
    <source>
        <strain evidence="2 3">CAM-8</strain>
    </source>
</reference>
<dbReference type="CDD" id="cd07302">
    <property type="entry name" value="CHD"/>
    <property type="match status" value="1"/>
</dbReference>
<dbReference type="PROSITE" id="PS50125">
    <property type="entry name" value="GUANYLATE_CYCLASE_2"/>
    <property type="match status" value="1"/>
</dbReference>
<proteinExistence type="predicted"/>
<dbReference type="AlphaFoldDB" id="A0A842IA35"/>
<dbReference type="Pfam" id="PF00211">
    <property type="entry name" value="Guanylate_cyc"/>
    <property type="match status" value="1"/>
</dbReference>
<keyword evidence="3" id="KW-1185">Reference proteome</keyword>
<dbReference type="PANTHER" id="PTHR43081:SF1">
    <property type="entry name" value="ADENYLATE CYCLASE, TERMINAL-DIFFERENTIATION SPECIFIC"/>
    <property type="match status" value="1"/>
</dbReference>
<organism evidence="2 3">
    <name type="scientific">Paragemmobacter straminiformis</name>
    <dbReference type="NCBI Taxonomy" id="2045119"/>
    <lineage>
        <taxon>Bacteria</taxon>
        <taxon>Pseudomonadati</taxon>
        <taxon>Pseudomonadota</taxon>
        <taxon>Alphaproteobacteria</taxon>
        <taxon>Rhodobacterales</taxon>
        <taxon>Paracoccaceae</taxon>
        <taxon>Paragemmobacter</taxon>
    </lineage>
</organism>
<dbReference type="SUPFAM" id="SSF55073">
    <property type="entry name" value="Nucleotide cyclase"/>
    <property type="match status" value="1"/>
</dbReference>
<evidence type="ECO:0000313" key="3">
    <source>
        <dbReference type="Proteomes" id="UP000555411"/>
    </source>
</evidence>
<name>A0A842IA35_9RHOB</name>
<protein>
    <submittedName>
        <fullName evidence="2">Adenylate/guanylate cyclase domain-containing protein</fullName>
    </submittedName>
</protein>
<dbReference type="InterPro" id="IPR029787">
    <property type="entry name" value="Nucleotide_cyclase"/>
</dbReference>
<sequence length="268" mass="28783">MTELAKQDGNTELWYTVFAQGHPVLASKQRRYSMLPGAPRCKLCEAPFGGAGGFVMRMTGLHQSNRNPHYCNKCDGFLGAFPGGAEVPMAMMMIDIRNSVELSAKTSPKDFARLVMAMRSDVHELLDKTDGFVLEYQGDSVFAVWPPGFVNGKHCEKAIQAAELAARMTARRSHQMADVGMAVHTGTVYIGTVADVAGNMSGISAFGYDVNLLARMAGAARPGEVLVSAATYQGAGRPVPAQTRQLENLKGIENPPEVVSLGQPLLHA</sequence>
<dbReference type="GO" id="GO:0004016">
    <property type="term" value="F:adenylate cyclase activity"/>
    <property type="evidence" value="ECO:0007669"/>
    <property type="project" value="UniProtKB-ARBA"/>
</dbReference>
<evidence type="ECO:0000259" key="1">
    <source>
        <dbReference type="PROSITE" id="PS50125"/>
    </source>
</evidence>
<dbReference type="Proteomes" id="UP000555411">
    <property type="component" value="Unassembled WGS sequence"/>
</dbReference>
<comment type="caution">
    <text evidence="2">The sequence shown here is derived from an EMBL/GenBank/DDBJ whole genome shotgun (WGS) entry which is preliminary data.</text>
</comment>
<dbReference type="RefSeq" id="WP_185798510.1">
    <property type="nucleotide sequence ID" value="NZ_JACLQD010000004.1"/>
</dbReference>